<keyword evidence="1" id="KW-0175">Coiled coil</keyword>
<reference evidence="3" key="1">
    <citation type="submission" date="2022-08" db="EMBL/GenBank/DDBJ databases">
        <title>Novel sulfate-reducing endosymbionts in the free-living metamonad Anaeramoeba.</title>
        <authorList>
            <person name="Jerlstrom-Hultqvist J."/>
            <person name="Cepicka I."/>
            <person name="Gallot-Lavallee L."/>
            <person name="Salas-Leiva D."/>
            <person name="Curtis B.A."/>
            <person name="Zahonova K."/>
            <person name="Pipaliya S."/>
            <person name="Dacks J."/>
            <person name="Roger A.J."/>
        </authorList>
    </citation>
    <scope>NUCLEOTIDE SEQUENCE</scope>
    <source>
        <strain evidence="3">Schooner1</strain>
    </source>
</reference>
<feature type="region of interest" description="Disordered" evidence="2">
    <location>
        <begin position="162"/>
        <end position="209"/>
    </location>
</feature>
<name>A0ABQ8XLY2_9EUKA</name>
<evidence type="ECO:0000256" key="2">
    <source>
        <dbReference type="SAM" id="MobiDB-lite"/>
    </source>
</evidence>
<evidence type="ECO:0008006" key="5">
    <source>
        <dbReference type="Google" id="ProtNLM"/>
    </source>
</evidence>
<dbReference type="EMBL" id="JAOAOG010000276">
    <property type="protein sequence ID" value="KAJ6233636.1"/>
    <property type="molecule type" value="Genomic_DNA"/>
</dbReference>
<comment type="caution">
    <text evidence="3">The sequence shown here is derived from an EMBL/GenBank/DDBJ whole genome shotgun (WGS) entry which is preliminary data.</text>
</comment>
<organism evidence="3 4">
    <name type="scientific">Anaeramoeba flamelloides</name>
    <dbReference type="NCBI Taxonomy" id="1746091"/>
    <lineage>
        <taxon>Eukaryota</taxon>
        <taxon>Metamonada</taxon>
        <taxon>Anaeramoebidae</taxon>
        <taxon>Anaeramoeba</taxon>
    </lineage>
</organism>
<dbReference type="Proteomes" id="UP001150062">
    <property type="component" value="Unassembled WGS sequence"/>
</dbReference>
<keyword evidence="4" id="KW-1185">Reference proteome</keyword>
<feature type="compositionally biased region" description="Polar residues" evidence="2">
    <location>
        <begin position="164"/>
        <end position="176"/>
    </location>
</feature>
<evidence type="ECO:0000313" key="4">
    <source>
        <dbReference type="Proteomes" id="UP001150062"/>
    </source>
</evidence>
<evidence type="ECO:0000256" key="1">
    <source>
        <dbReference type="SAM" id="Coils"/>
    </source>
</evidence>
<accession>A0ABQ8XLY2</accession>
<feature type="coiled-coil region" evidence="1">
    <location>
        <begin position="267"/>
        <end position="294"/>
    </location>
</feature>
<proteinExistence type="predicted"/>
<gene>
    <name evidence="3" type="ORF">M0813_29944</name>
</gene>
<sequence length="365" mass="42809">MGNSQNQHVIKKRHTKKYYKKILASKEGISLIDFETFKFIEFNDEYLRVIGWENKRKLLMKAEPKLFSMPYQPFYKCGVEEAVPIAAKACMSSEKGTTTLAWDVKSHEGETIGLWVYITVIKLGKKSIGQSIIKRRAKQEQVEEELQKEKPLYMDPNLLKMDFQDNSNESESTSIPTEKESFSKGGSFSNMKKDNSKESKQSSYDNNSEQMENIQNEVDDLSHRLKNMIRSLSEPQKEKEMVDDLNRLVTLFEIVTEDRDKKLMEFQIRMKNDREKAKKKYKQLEEHLNKRLSTMENVKDTKNKLFMGNKKQKQMISKVYKLLNEQQRNTNDLLKQIEKDKDFGIKTKVKKKKTQTTSNNHTGKI</sequence>
<feature type="compositionally biased region" description="Basic and acidic residues" evidence="2">
    <location>
        <begin position="191"/>
        <end position="200"/>
    </location>
</feature>
<evidence type="ECO:0000313" key="3">
    <source>
        <dbReference type="EMBL" id="KAJ6233636.1"/>
    </source>
</evidence>
<protein>
    <recommendedName>
        <fullName evidence="5">PAS domain-containing protein</fullName>
    </recommendedName>
</protein>